<evidence type="ECO:0000256" key="3">
    <source>
        <dbReference type="ARBA" id="ARBA00023163"/>
    </source>
</evidence>
<sequence>MLHFNMENIISYDVELPGFRFHPTEEELVNYYLKETALGNNLYSNIIGFLNIYKHHPCELPDMAKIGEREWYFFVHRPQRTGHGGKLNRTTEKGYWKATGSDRKIMHFTDPKRTVGYRKTLVFYTGKAPKGGRTDWVMNEYRLSDTNFLAEDIVLCKIYRKATSLKVLEQRAEEHAARESNILPSYATPLLSLQDLDFGAEAENLESRKEPLVRGGYMEAESAGIEYFTQYGPK</sequence>
<dbReference type="InterPro" id="IPR036093">
    <property type="entry name" value="NAC_dom_sf"/>
</dbReference>
<dbReference type="EMBL" id="JBBPBN010000045">
    <property type="protein sequence ID" value="KAK8996241.1"/>
    <property type="molecule type" value="Genomic_DNA"/>
</dbReference>
<accession>A0ABR2Q6X0</accession>
<dbReference type="PROSITE" id="PS51005">
    <property type="entry name" value="NAC"/>
    <property type="match status" value="1"/>
</dbReference>
<evidence type="ECO:0000313" key="6">
    <source>
        <dbReference type="EMBL" id="KAK8996241.1"/>
    </source>
</evidence>
<dbReference type="Gene3D" id="2.170.150.80">
    <property type="entry name" value="NAC domain"/>
    <property type="match status" value="1"/>
</dbReference>
<dbReference type="InterPro" id="IPR003441">
    <property type="entry name" value="NAC-dom"/>
</dbReference>
<dbReference type="Proteomes" id="UP001396334">
    <property type="component" value="Unassembled WGS sequence"/>
</dbReference>
<evidence type="ECO:0000313" key="7">
    <source>
        <dbReference type="Proteomes" id="UP001396334"/>
    </source>
</evidence>
<keyword evidence="2" id="KW-0238">DNA-binding</keyword>
<dbReference type="SUPFAM" id="SSF101941">
    <property type="entry name" value="NAC domain"/>
    <property type="match status" value="1"/>
</dbReference>
<name>A0ABR2Q6X0_9ROSI</name>
<proteinExistence type="predicted"/>
<evidence type="ECO:0000256" key="1">
    <source>
        <dbReference type="ARBA" id="ARBA00023015"/>
    </source>
</evidence>
<dbReference type="PANTHER" id="PTHR31744:SF79">
    <property type="entry name" value="NAC DOMAIN-CONTAINING PROTEIN"/>
    <property type="match status" value="1"/>
</dbReference>
<dbReference type="PANTHER" id="PTHR31744">
    <property type="entry name" value="PROTEIN CUP-SHAPED COTYLEDON 2-RELATED"/>
    <property type="match status" value="1"/>
</dbReference>
<reference evidence="6 7" key="1">
    <citation type="journal article" date="2024" name="G3 (Bethesda)">
        <title>Genome assembly of Hibiscus sabdariffa L. provides insights into metabolisms of medicinal natural products.</title>
        <authorList>
            <person name="Kim T."/>
        </authorList>
    </citation>
    <scope>NUCLEOTIDE SEQUENCE [LARGE SCALE GENOMIC DNA]</scope>
    <source>
        <strain evidence="6">TK-2024</strain>
        <tissue evidence="6">Old leaves</tissue>
    </source>
</reference>
<evidence type="ECO:0000256" key="4">
    <source>
        <dbReference type="ARBA" id="ARBA00023242"/>
    </source>
</evidence>
<gene>
    <name evidence="6" type="ORF">V6N11_076483</name>
</gene>
<keyword evidence="3" id="KW-0804">Transcription</keyword>
<evidence type="ECO:0000259" key="5">
    <source>
        <dbReference type="PROSITE" id="PS51005"/>
    </source>
</evidence>
<dbReference type="Pfam" id="PF02365">
    <property type="entry name" value="NAM"/>
    <property type="match status" value="1"/>
</dbReference>
<evidence type="ECO:0000256" key="2">
    <source>
        <dbReference type="ARBA" id="ARBA00023125"/>
    </source>
</evidence>
<keyword evidence="7" id="KW-1185">Reference proteome</keyword>
<feature type="domain" description="NAC" evidence="5">
    <location>
        <begin position="15"/>
        <end position="161"/>
    </location>
</feature>
<organism evidence="6 7">
    <name type="scientific">Hibiscus sabdariffa</name>
    <name type="common">roselle</name>
    <dbReference type="NCBI Taxonomy" id="183260"/>
    <lineage>
        <taxon>Eukaryota</taxon>
        <taxon>Viridiplantae</taxon>
        <taxon>Streptophyta</taxon>
        <taxon>Embryophyta</taxon>
        <taxon>Tracheophyta</taxon>
        <taxon>Spermatophyta</taxon>
        <taxon>Magnoliopsida</taxon>
        <taxon>eudicotyledons</taxon>
        <taxon>Gunneridae</taxon>
        <taxon>Pentapetalae</taxon>
        <taxon>rosids</taxon>
        <taxon>malvids</taxon>
        <taxon>Malvales</taxon>
        <taxon>Malvaceae</taxon>
        <taxon>Malvoideae</taxon>
        <taxon>Hibiscus</taxon>
    </lineage>
</organism>
<keyword evidence="1" id="KW-0805">Transcription regulation</keyword>
<comment type="caution">
    <text evidence="6">The sequence shown here is derived from an EMBL/GenBank/DDBJ whole genome shotgun (WGS) entry which is preliminary data.</text>
</comment>
<protein>
    <recommendedName>
        <fullName evidence="5">NAC domain-containing protein</fullName>
    </recommendedName>
</protein>
<keyword evidence="4" id="KW-0539">Nucleus</keyword>